<dbReference type="Proteomes" id="UP001240250">
    <property type="component" value="Unassembled WGS sequence"/>
</dbReference>
<sequence>MTGPAHGTDAPGGVTVRGSGAADAVPDVVLADLATEVRDRDVAVALRDATTALAAVRAALRAAGVDDRAVRTGDVATWTEQDGPDGDLRVVARMGVVVTLRDTATAGDVVGAALAAGGPAVRLGGLRLVVADPAPAHALAREAAWQDAHEKATHLAALAGRPLGDVRWVHEGDPAGGEVPRFARALGADAFALPVDPGEQSVRATVTVRWDWGDGT</sequence>
<keyword evidence="2" id="KW-1185">Reference proteome</keyword>
<evidence type="ECO:0000313" key="1">
    <source>
        <dbReference type="EMBL" id="MDQ0424481.1"/>
    </source>
</evidence>
<dbReference type="RefSeq" id="WP_070319691.1">
    <property type="nucleotide sequence ID" value="NZ_JAUSVM010000001.1"/>
</dbReference>
<dbReference type="PANTHER" id="PTHR34387">
    <property type="entry name" value="SLR1258 PROTEIN"/>
    <property type="match status" value="1"/>
</dbReference>
<dbReference type="EMBL" id="JAUSVM010000001">
    <property type="protein sequence ID" value="MDQ0424481.1"/>
    <property type="molecule type" value="Genomic_DNA"/>
</dbReference>
<protein>
    <submittedName>
        <fullName evidence="1">Uncharacterized protein YggE</fullName>
    </submittedName>
</protein>
<dbReference type="Gene3D" id="3.30.70.2970">
    <property type="entry name" value="Protein of unknown function (DUF541), domain 2"/>
    <property type="match status" value="1"/>
</dbReference>
<reference evidence="1 2" key="1">
    <citation type="submission" date="2023-07" db="EMBL/GenBank/DDBJ databases">
        <title>Sequencing the genomes of 1000 actinobacteria strains.</title>
        <authorList>
            <person name="Klenk H.-P."/>
        </authorList>
    </citation>
    <scope>NUCLEOTIDE SEQUENCE [LARGE SCALE GENOMIC DNA]</scope>
    <source>
        <strain evidence="1 2">DSM 14785</strain>
    </source>
</reference>
<dbReference type="InterPro" id="IPR052022">
    <property type="entry name" value="26kDa_periplasmic_antigen"/>
</dbReference>
<name>A0ABU0GGK7_9CELL</name>
<dbReference type="PANTHER" id="PTHR34387:SF1">
    <property type="entry name" value="PERIPLASMIC IMMUNOGENIC PROTEIN"/>
    <property type="match status" value="1"/>
</dbReference>
<dbReference type="Gene3D" id="3.30.110.170">
    <property type="entry name" value="Protein of unknown function (DUF541), domain 1"/>
    <property type="match status" value="1"/>
</dbReference>
<accession>A0ABU0GGK7</accession>
<organism evidence="1 2">
    <name type="scientific">Cellulomonas iranensis</name>
    <dbReference type="NCBI Taxonomy" id="76862"/>
    <lineage>
        <taxon>Bacteria</taxon>
        <taxon>Bacillati</taxon>
        <taxon>Actinomycetota</taxon>
        <taxon>Actinomycetes</taxon>
        <taxon>Micrococcales</taxon>
        <taxon>Cellulomonadaceae</taxon>
        <taxon>Cellulomonas</taxon>
    </lineage>
</organism>
<comment type="caution">
    <text evidence="1">The sequence shown here is derived from an EMBL/GenBank/DDBJ whole genome shotgun (WGS) entry which is preliminary data.</text>
</comment>
<proteinExistence type="predicted"/>
<gene>
    <name evidence="1" type="ORF">JO380_000862</name>
</gene>
<dbReference type="InterPro" id="IPR007497">
    <property type="entry name" value="SIMPL/DUF541"/>
</dbReference>
<dbReference type="Pfam" id="PF04402">
    <property type="entry name" value="SIMPL"/>
    <property type="match status" value="1"/>
</dbReference>
<evidence type="ECO:0000313" key="2">
    <source>
        <dbReference type="Proteomes" id="UP001240250"/>
    </source>
</evidence>